<feature type="domain" description="ABC transporter" evidence="4">
    <location>
        <begin position="16"/>
        <end position="254"/>
    </location>
</feature>
<dbReference type="AlphaFoldDB" id="A0AA96VAH3"/>
<sequence length="265" mass="29403">MTTESKSDSGHQDVVVEVRDVYKSYFLGHEEVPILKGVNFKVHKGEFLAIVGPSGSGKSTLMNLLGCLDRPTSGLISVNGQDINQLDDNELAHLRGMEIGFIFQQFNLIPRLTAYENVMLPTYASKKEGINYPEKAKGLLKMVGLEERMKHKPSELSGGQSQRVAVARALINDPAILLADEPTGNLDSKTSVEVMDYFRELNRSDSTIIMITHNNELAVQTDRVITIRDGQITLDVPAVEFVQHMKEEQLAVMEQLAAHETHESA</sequence>
<dbReference type="RefSeq" id="WP_316558908.1">
    <property type="nucleotide sequence ID" value="NZ_CP131062.1"/>
</dbReference>
<keyword evidence="3 5" id="KW-0067">ATP-binding</keyword>
<dbReference type="InterPro" id="IPR017871">
    <property type="entry name" value="ABC_transporter-like_CS"/>
</dbReference>
<dbReference type="GO" id="GO:0098796">
    <property type="term" value="C:membrane protein complex"/>
    <property type="evidence" value="ECO:0007669"/>
    <property type="project" value="UniProtKB-ARBA"/>
</dbReference>
<organism evidence="5 6">
    <name type="scientific">Methanimicrococcus stummii</name>
    <dbReference type="NCBI Taxonomy" id="3028294"/>
    <lineage>
        <taxon>Archaea</taxon>
        <taxon>Methanobacteriati</taxon>
        <taxon>Methanobacteriota</taxon>
        <taxon>Stenosarchaea group</taxon>
        <taxon>Methanomicrobia</taxon>
        <taxon>Methanosarcinales</taxon>
        <taxon>Methanosarcinaceae</taxon>
        <taxon>Methanimicrococcus</taxon>
    </lineage>
</organism>
<evidence type="ECO:0000313" key="6">
    <source>
        <dbReference type="Proteomes" id="UP001302662"/>
    </source>
</evidence>
<dbReference type="FunFam" id="3.40.50.300:FF:000032">
    <property type="entry name" value="Export ABC transporter ATP-binding protein"/>
    <property type="match status" value="1"/>
</dbReference>
<keyword evidence="6" id="KW-1185">Reference proteome</keyword>
<dbReference type="InterPro" id="IPR027417">
    <property type="entry name" value="P-loop_NTPase"/>
</dbReference>
<keyword evidence="1" id="KW-0813">Transport</keyword>
<accession>A0AA96VAH3</accession>
<keyword evidence="2" id="KW-0547">Nucleotide-binding</keyword>
<keyword evidence="5" id="KW-0378">Hydrolase</keyword>
<evidence type="ECO:0000256" key="3">
    <source>
        <dbReference type="ARBA" id="ARBA00022840"/>
    </source>
</evidence>
<dbReference type="Pfam" id="PF00005">
    <property type="entry name" value="ABC_tran"/>
    <property type="match status" value="1"/>
</dbReference>
<dbReference type="PROSITE" id="PS00211">
    <property type="entry name" value="ABC_TRANSPORTER_1"/>
    <property type="match status" value="1"/>
</dbReference>
<dbReference type="SMART" id="SM00382">
    <property type="entry name" value="AAA"/>
    <property type="match status" value="1"/>
</dbReference>
<protein>
    <submittedName>
        <fullName evidence="5">ABC transporter ATP-binding protein YknY</fullName>
        <ecNumber evidence="5">3.6.3.-</ecNumber>
    </submittedName>
</protein>
<dbReference type="GeneID" id="85197585"/>
<proteinExistence type="predicted"/>
<dbReference type="PANTHER" id="PTHR24220">
    <property type="entry name" value="IMPORT ATP-BINDING PROTEIN"/>
    <property type="match status" value="1"/>
</dbReference>
<dbReference type="GO" id="GO:0022857">
    <property type="term" value="F:transmembrane transporter activity"/>
    <property type="evidence" value="ECO:0007669"/>
    <property type="project" value="TreeGrafter"/>
</dbReference>
<dbReference type="GO" id="GO:0016887">
    <property type="term" value="F:ATP hydrolysis activity"/>
    <property type="evidence" value="ECO:0007669"/>
    <property type="project" value="InterPro"/>
</dbReference>
<dbReference type="InterPro" id="IPR017911">
    <property type="entry name" value="MacB-like_ATP-bd"/>
</dbReference>
<evidence type="ECO:0000259" key="4">
    <source>
        <dbReference type="PROSITE" id="PS50893"/>
    </source>
</evidence>
<dbReference type="PROSITE" id="PS50893">
    <property type="entry name" value="ABC_TRANSPORTER_2"/>
    <property type="match status" value="1"/>
</dbReference>
<dbReference type="PANTHER" id="PTHR24220:SF86">
    <property type="entry name" value="ABC TRANSPORTER ABCH.1"/>
    <property type="match status" value="1"/>
</dbReference>
<dbReference type="SUPFAM" id="SSF52540">
    <property type="entry name" value="P-loop containing nucleoside triphosphate hydrolases"/>
    <property type="match status" value="1"/>
</dbReference>
<evidence type="ECO:0000256" key="2">
    <source>
        <dbReference type="ARBA" id="ARBA00022741"/>
    </source>
</evidence>
<dbReference type="InterPro" id="IPR003593">
    <property type="entry name" value="AAA+_ATPase"/>
</dbReference>
<name>A0AA96VAH3_9EURY</name>
<reference evidence="5 6" key="1">
    <citation type="submission" date="2023-07" db="EMBL/GenBank/DDBJ databases">
        <title>Closed genome sequence of Methanimicrococcus sp. Es2.</title>
        <authorList>
            <person name="Protasov E."/>
            <person name="Platt K."/>
            <person name="Reeh H."/>
            <person name="Poehlein A."/>
            <person name="Daniel R."/>
            <person name="Brune A."/>
        </authorList>
    </citation>
    <scope>NUCLEOTIDE SEQUENCE [LARGE SCALE GENOMIC DNA]</scope>
    <source>
        <strain evidence="5 6">Es2</strain>
    </source>
</reference>
<dbReference type="CDD" id="cd03255">
    <property type="entry name" value="ABC_MJ0796_LolCDE_FtsE"/>
    <property type="match status" value="1"/>
</dbReference>
<dbReference type="Gene3D" id="3.40.50.300">
    <property type="entry name" value="P-loop containing nucleotide triphosphate hydrolases"/>
    <property type="match status" value="1"/>
</dbReference>
<dbReference type="InterPro" id="IPR015854">
    <property type="entry name" value="ABC_transpr_LolD-like"/>
</dbReference>
<dbReference type="EMBL" id="CP131062">
    <property type="protein sequence ID" value="WNY28901.1"/>
    <property type="molecule type" value="Genomic_DNA"/>
</dbReference>
<dbReference type="GO" id="GO:0005886">
    <property type="term" value="C:plasma membrane"/>
    <property type="evidence" value="ECO:0007669"/>
    <property type="project" value="TreeGrafter"/>
</dbReference>
<dbReference type="EC" id="3.6.3.-" evidence="5"/>
<dbReference type="KEGG" id="mees:MmiEs2_11140"/>
<dbReference type="Proteomes" id="UP001302662">
    <property type="component" value="Chromosome"/>
</dbReference>
<evidence type="ECO:0000313" key="5">
    <source>
        <dbReference type="EMBL" id="WNY28901.1"/>
    </source>
</evidence>
<dbReference type="InterPro" id="IPR003439">
    <property type="entry name" value="ABC_transporter-like_ATP-bd"/>
</dbReference>
<evidence type="ECO:0000256" key="1">
    <source>
        <dbReference type="ARBA" id="ARBA00022448"/>
    </source>
</evidence>
<dbReference type="GO" id="GO:0005524">
    <property type="term" value="F:ATP binding"/>
    <property type="evidence" value="ECO:0007669"/>
    <property type="project" value="UniProtKB-KW"/>
</dbReference>
<gene>
    <name evidence="5" type="primary">yknY</name>
    <name evidence="5" type="ORF">MmiEs2_11140</name>
</gene>